<feature type="compositionally biased region" description="Low complexity" evidence="1">
    <location>
        <begin position="42"/>
        <end position="51"/>
    </location>
</feature>
<accession>A0A3P8ECT2</accession>
<name>A0A183G504_HELPZ</name>
<dbReference type="EMBL" id="UZAH01029539">
    <property type="protein sequence ID" value="VDP06593.1"/>
    <property type="molecule type" value="Genomic_DNA"/>
</dbReference>
<reference evidence="2 3" key="1">
    <citation type="submission" date="2018-11" db="EMBL/GenBank/DDBJ databases">
        <authorList>
            <consortium name="Pathogen Informatics"/>
        </authorList>
    </citation>
    <scope>NUCLEOTIDE SEQUENCE [LARGE SCALE GENOMIC DNA]</scope>
</reference>
<dbReference type="WBParaSite" id="HPBE_0001665001-mRNA-1">
    <property type="protein sequence ID" value="HPBE_0001665001-mRNA-1"/>
    <property type="gene ID" value="HPBE_0001665001"/>
</dbReference>
<evidence type="ECO:0000313" key="3">
    <source>
        <dbReference type="Proteomes" id="UP000050761"/>
    </source>
</evidence>
<keyword evidence="3" id="KW-1185">Reference proteome</keyword>
<evidence type="ECO:0000313" key="2">
    <source>
        <dbReference type="EMBL" id="VDP06593.1"/>
    </source>
</evidence>
<proteinExistence type="predicted"/>
<reference evidence="4" key="2">
    <citation type="submission" date="2019-09" db="UniProtKB">
        <authorList>
            <consortium name="WormBaseParasite"/>
        </authorList>
    </citation>
    <scope>IDENTIFICATION</scope>
</reference>
<protein>
    <submittedName>
        <fullName evidence="4">Cyclin N-terminal domain-containing protein</fullName>
    </submittedName>
</protein>
<dbReference type="Proteomes" id="UP000050761">
    <property type="component" value="Unassembled WGS sequence"/>
</dbReference>
<gene>
    <name evidence="2" type="ORF">HPBE_LOCUS16649</name>
</gene>
<evidence type="ECO:0000313" key="4">
    <source>
        <dbReference type="WBParaSite" id="HPBE_0001665001-mRNA-1"/>
    </source>
</evidence>
<organism evidence="3 4">
    <name type="scientific">Heligmosomoides polygyrus</name>
    <name type="common">Parasitic roundworm</name>
    <dbReference type="NCBI Taxonomy" id="6339"/>
    <lineage>
        <taxon>Eukaryota</taxon>
        <taxon>Metazoa</taxon>
        <taxon>Ecdysozoa</taxon>
        <taxon>Nematoda</taxon>
        <taxon>Chromadorea</taxon>
        <taxon>Rhabditida</taxon>
        <taxon>Rhabditina</taxon>
        <taxon>Rhabditomorpha</taxon>
        <taxon>Strongyloidea</taxon>
        <taxon>Heligmosomidae</taxon>
        <taxon>Heligmosomoides</taxon>
    </lineage>
</organism>
<dbReference type="OrthoDB" id="5850829at2759"/>
<sequence length="176" mass="20177">FEYSNSNENHSNTYSNGSFEHKYSLRDLHTYNSSDGSSEVESPPSDIPTSSSSLFNHPKVYCDFVKAIEEHAITERPDLETQLKIMQWLVGSSVSAAKMLTIACITNHKFSTNFLPACYQHLIYPRHDFLRFLVLFCEALRSSYTHLSCTRCCIINSFFDPLCVQCKSISAREQFY</sequence>
<accession>A0A183G504</accession>
<feature type="region of interest" description="Disordered" evidence="1">
    <location>
        <begin position="32"/>
        <end position="51"/>
    </location>
</feature>
<dbReference type="AlphaFoldDB" id="A0A183G504"/>
<evidence type="ECO:0000256" key="1">
    <source>
        <dbReference type="SAM" id="MobiDB-lite"/>
    </source>
</evidence>